<dbReference type="PANTHER" id="PTHR45138">
    <property type="entry name" value="REGULATORY COMPONENTS OF SENSORY TRANSDUCTION SYSTEM"/>
    <property type="match status" value="1"/>
</dbReference>
<dbReference type="EMBL" id="SJLL01000534">
    <property type="protein sequence ID" value="TYK91696.1"/>
    <property type="molecule type" value="Genomic_DNA"/>
</dbReference>
<dbReference type="PANTHER" id="PTHR45138:SF9">
    <property type="entry name" value="DIGUANYLATE CYCLASE DGCM-RELATED"/>
    <property type="match status" value="1"/>
</dbReference>
<gene>
    <name evidence="3" type="ORF">E0F66_12645</name>
</gene>
<dbReference type="Gene3D" id="3.30.70.270">
    <property type="match status" value="1"/>
</dbReference>
<dbReference type="AlphaFoldDB" id="A0A5S4T5R3"/>
<dbReference type="RefSeq" id="WP_148842702.1">
    <property type="nucleotide sequence ID" value="NZ_SJLL01000534.1"/>
</dbReference>
<evidence type="ECO:0000256" key="1">
    <source>
        <dbReference type="SAM" id="Phobius"/>
    </source>
</evidence>
<evidence type="ECO:0000313" key="3">
    <source>
        <dbReference type="EMBL" id="TYK91696.1"/>
    </source>
</evidence>
<feature type="non-terminal residue" evidence="3">
    <location>
        <position position="1"/>
    </location>
</feature>
<protein>
    <submittedName>
        <fullName evidence="3">Diguanylate cyclase</fullName>
    </submittedName>
</protein>
<proteinExistence type="predicted"/>
<evidence type="ECO:0000313" key="4">
    <source>
        <dbReference type="Proteomes" id="UP000324058"/>
    </source>
</evidence>
<keyword evidence="1" id="KW-1133">Transmembrane helix</keyword>
<accession>A0A5S4T5R3</accession>
<feature type="domain" description="GGDEF" evidence="2">
    <location>
        <begin position="112"/>
        <end position="133"/>
    </location>
</feature>
<dbReference type="GO" id="GO:0043709">
    <property type="term" value="P:cell adhesion involved in single-species biofilm formation"/>
    <property type="evidence" value="ECO:0007669"/>
    <property type="project" value="TreeGrafter"/>
</dbReference>
<dbReference type="PROSITE" id="PS50887">
    <property type="entry name" value="GGDEF"/>
    <property type="match status" value="1"/>
</dbReference>
<keyword evidence="1" id="KW-0472">Membrane</keyword>
<dbReference type="Pfam" id="PF00990">
    <property type="entry name" value="GGDEF"/>
    <property type="match status" value="1"/>
</dbReference>
<name>A0A5S4T5R3_STRPY</name>
<feature type="transmembrane region" description="Helical" evidence="1">
    <location>
        <begin position="46"/>
        <end position="65"/>
    </location>
</feature>
<evidence type="ECO:0000259" key="2">
    <source>
        <dbReference type="PROSITE" id="PS50887"/>
    </source>
</evidence>
<dbReference type="InterPro" id="IPR029787">
    <property type="entry name" value="Nucleotide_cyclase"/>
</dbReference>
<feature type="transmembrane region" description="Helical" evidence="1">
    <location>
        <begin position="7"/>
        <end position="26"/>
    </location>
</feature>
<dbReference type="GO" id="GO:0052621">
    <property type="term" value="F:diguanylate cyclase activity"/>
    <property type="evidence" value="ECO:0007669"/>
    <property type="project" value="TreeGrafter"/>
</dbReference>
<feature type="non-terminal residue" evidence="3">
    <location>
        <position position="133"/>
    </location>
</feature>
<reference evidence="3 4" key="1">
    <citation type="submission" date="2019-02" db="EMBL/GenBank/DDBJ databases">
        <title>Novel genomic isolates of S. pyogenes and S. dysgalactiae subsp. equisimilis associated to necrotising fasciitis (NSTI).</title>
        <authorList>
            <person name="Barrantes I."/>
        </authorList>
    </citation>
    <scope>NUCLEOTIDE SEQUENCE [LARGE SCALE GENOMIC DNA]</scope>
    <source>
        <strain evidence="3 4">SPY2028</strain>
    </source>
</reference>
<comment type="caution">
    <text evidence="3">The sequence shown here is derived from an EMBL/GenBank/DDBJ whole genome shotgun (WGS) entry which is preliminary data.</text>
</comment>
<dbReference type="Proteomes" id="UP000324058">
    <property type="component" value="Unassembled WGS sequence"/>
</dbReference>
<sequence>ALRHTAGRVVVAVSLTVVLTLAFSLFEFGVDPNVMVHAGSVTESVILIGIVVSALLTAGLSYRSALAIRELTQARADLMRISCTDQLTGLLNRRGFDEAAAVALKEAKAEVLPATVLMCDIDHFKTINDRFGH</sequence>
<dbReference type="InterPro" id="IPR000160">
    <property type="entry name" value="GGDEF_dom"/>
</dbReference>
<dbReference type="OrthoDB" id="9759607at2"/>
<dbReference type="GO" id="GO:0005886">
    <property type="term" value="C:plasma membrane"/>
    <property type="evidence" value="ECO:0007669"/>
    <property type="project" value="TreeGrafter"/>
</dbReference>
<dbReference type="InterPro" id="IPR050469">
    <property type="entry name" value="Diguanylate_Cyclase"/>
</dbReference>
<dbReference type="InterPro" id="IPR043128">
    <property type="entry name" value="Rev_trsase/Diguanyl_cyclase"/>
</dbReference>
<dbReference type="NCBIfam" id="TIGR00254">
    <property type="entry name" value="GGDEF"/>
    <property type="match status" value="1"/>
</dbReference>
<organism evidence="3 4">
    <name type="scientific">Streptococcus pyogenes</name>
    <dbReference type="NCBI Taxonomy" id="1314"/>
    <lineage>
        <taxon>Bacteria</taxon>
        <taxon>Bacillati</taxon>
        <taxon>Bacillota</taxon>
        <taxon>Bacilli</taxon>
        <taxon>Lactobacillales</taxon>
        <taxon>Streptococcaceae</taxon>
        <taxon>Streptococcus</taxon>
    </lineage>
</organism>
<keyword evidence="1" id="KW-0812">Transmembrane</keyword>
<dbReference type="SUPFAM" id="SSF55073">
    <property type="entry name" value="Nucleotide cyclase"/>
    <property type="match status" value="1"/>
</dbReference>
<dbReference type="GO" id="GO:1902201">
    <property type="term" value="P:negative regulation of bacterial-type flagellum-dependent cell motility"/>
    <property type="evidence" value="ECO:0007669"/>
    <property type="project" value="TreeGrafter"/>
</dbReference>